<evidence type="ECO:0000313" key="4">
    <source>
        <dbReference type="EMBL" id="GLH66589.1"/>
    </source>
</evidence>
<accession>A0ABQ5PWN3</accession>
<keyword evidence="3" id="KW-0472">Membrane</keyword>
<keyword evidence="1" id="KW-0175">Coiled coil</keyword>
<feature type="region of interest" description="Disordered" evidence="2">
    <location>
        <begin position="50"/>
        <end position="78"/>
    </location>
</feature>
<dbReference type="RefSeq" id="WP_285606976.1">
    <property type="nucleotide sequence ID" value="NZ_BSDC01000001.1"/>
</dbReference>
<organism evidence="4 5">
    <name type="scientific">Geothrix edaphica</name>
    <dbReference type="NCBI Taxonomy" id="2927976"/>
    <lineage>
        <taxon>Bacteria</taxon>
        <taxon>Pseudomonadati</taxon>
        <taxon>Acidobacteriota</taxon>
        <taxon>Holophagae</taxon>
        <taxon>Holophagales</taxon>
        <taxon>Holophagaceae</taxon>
        <taxon>Geothrix</taxon>
    </lineage>
</organism>
<comment type="caution">
    <text evidence="4">The sequence shown here is derived from an EMBL/GenBank/DDBJ whole genome shotgun (WGS) entry which is preliminary data.</text>
</comment>
<evidence type="ECO:0000256" key="2">
    <source>
        <dbReference type="SAM" id="MobiDB-lite"/>
    </source>
</evidence>
<feature type="coiled-coil region" evidence="1">
    <location>
        <begin position="94"/>
        <end position="131"/>
    </location>
</feature>
<evidence type="ECO:0000313" key="5">
    <source>
        <dbReference type="Proteomes" id="UP001165044"/>
    </source>
</evidence>
<evidence type="ECO:0000256" key="3">
    <source>
        <dbReference type="SAM" id="Phobius"/>
    </source>
</evidence>
<dbReference type="Proteomes" id="UP001165044">
    <property type="component" value="Unassembled WGS sequence"/>
</dbReference>
<dbReference type="EMBL" id="BSDC01000001">
    <property type="protein sequence ID" value="GLH66589.1"/>
    <property type="molecule type" value="Genomic_DNA"/>
</dbReference>
<keyword evidence="3" id="KW-1133">Transmembrane helix</keyword>
<sequence length="165" mass="17951">MTRPALRWTIPCLLAAQLLMLWLQGAQLHRQNQVLQGLREDLQALTESLDANQGPVSGSDDTEAVPASTPPKAQARSHEHVAVLGIQEEQEAGAKDLQASRESAQKAVKDAREAQSKISIEENARKAEETRKVQAATSSWMNWSWGAVGLVAAALVARAVIRRRG</sequence>
<keyword evidence="3" id="KW-0812">Transmembrane</keyword>
<gene>
    <name evidence="4" type="ORF">GETHED_09530</name>
</gene>
<keyword evidence="5" id="KW-1185">Reference proteome</keyword>
<name>A0ABQ5PWN3_9BACT</name>
<proteinExistence type="predicted"/>
<feature type="transmembrane region" description="Helical" evidence="3">
    <location>
        <begin position="140"/>
        <end position="161"/>
    </location>
</feature>
<evidence type="ECO:0000256" key="1">
    <source>
        <dbReference type="SAM" id="Coils"/>
    </source>
</evidence>
<protein>
    <submittedName>
        <fullName evidence="4">Uncharacterized protein</fullName>
    </submittedName>
</protein>
<reference evidence="4" key="1">
    <citation type="journal article" date="2023" name="Antonie Van Leeuwenhoek">
        <title>Mesoterricola silvestris gen. nov., sp. nov., Mesoterricola sediminis sp. nov., Geothrix oryzae sp. nov., Geothrix edaphica sp. nov., Geothrix rubra sp. nov., and Geothrix limicola sp. nov., six novel members of Acidobacteriota isolated from soils.</title>
        <authorList>
            <person name="Itoh H."/>
            <person name="Sugisawa Y."/>
            <person name="Mise K."/>
            <person name="Xu Z."/>
            <person name="Kuniyasu M."/>
            <person name="Ushijima N."/>
            <person name="Kawano K."/>
            <person name="Kobayashi E."/>
            <person name="Shiratori Y."/>
            <person name="Masuda Y."/>
            <person name="Senoo K."/>
        </authorList>
    </citation>
    <scope>NUCLEOTIDE SEQUENCE</scope>
    <source>
        <strain evidence="4">Red802</strain>
    </source>
</reference>